<feature type="transmembrane region" description="Helical" evidence="8">
    <location>
        <begin position="178"/>
        <end position="198"/>
    </location>
</feature>
<comment type="function">
    <text evidence="8">Conversion of 1,4-dihydroxy-2-naphthoate (DHNA) to demethylmenaquinone (DMK).</text>
</comment>
<evidence type="ECO:0000256" key="5">
    <source>
        <dbReference type="ARBA" id="ARBA00022692"/>
    </source>
</evidence>
<comment type="subcellular location">
    <subcellularLocation>
        <location evidence="8">Cell membrane</location>
        <topology evidence="8">Multi-pass membrane protein</topology>
    </subcellularLocation>
    <subcellularLocation>
        <location evidence="1">Membrane</location>
        <topology evidence="1">Multi-pass membrane protein</topology>
    </subcellularLocation>
</comment>
<dbReference type="InterPro" id="IPR044878">
    <property type="entry name" value="UbiA_sf"/>
</dbReference>
<dbReference type="Gene3D" id="1.10.357.140">
    <property type="entry name" value="UbiA prenyltransferase"/>
    <property type="match status" value="1"/>
</dbReference>
<feature type="transmembrane region" description="Helical" evidence="8">
    <location>
        <begin position="226"/>
        <end position="244"/>
    </location>
</feature>
<dbReference type="Gene3D" id="1.20.120.1780">
    <property type="entry name" value="UbiA prenyltransferase"/>
    <property type="match status" value="1"/>
</dbReference>
<dbReference type="PROSITE" id="PS51257">
    <property type="entry name" value="PROKAR_LIPOPROTEIN"/>
    <property type="match status" value="1"/>
</dbReference>
<dbReference type="Proteomes" id="UP001501496">
    <property type="component" value="Unassembled WGS sequence"/>
</dbReference>
<dbReference type="NCBIfam" id="TIGR00751">
    <property type="entry name" value="menA"/>
    <property type="match status" value="1"/>
</dbReference>
<keyword evidence="3 8" id="KW-1003">Cell membrane</keyword>
<comment type="catalytic activity">
    <reaction evidence="8">
        <text>an all-trans-polyprenyl diphosphate + 1,4-dihydroxy-2-naphthoate + H(+) = a 2-demethylmenaquinol + CO2 + diphosphate</text>
        <dbReference type="Rhea" id="RHEA:26478"/>
        <dbReference type="Rhea" id="RHEA-COMP:9563"/>
        <dbReference type="Rhea" id="RHEA-COMP:9564"/>
        <dbReference type="ChEBI" id="CHEBI:11173"/>
        <dbReference type="ChEBI" id="CHEBI:15378"/>
        <dbReference type="ChEBI" id="CHEBI:16526"/>
        <dbReference type="ChEBI" id="CHEBI:33019"/>
        <dbReference type="ChEBI" id="CHEBI:55437"/>
        <dbReference type="ChEBI" id="CHEBI:58914"/>
        <dbReference type="EC" id="2.5.1.74"/>
    </reaction>
</comment>
<dbReference type="HAMAP" id="MF_01937">
    <property type="entry name" value="MenA_1"/>
    <property type="match status" value="1"/>
</dbReference>
<evidence type="ECO:0000256" key="7">
    <source>
        <dbReference type="ARBA" id="ARBA00023136"/>
    </source>
</evidence>
<dbReference type="EC" id="2.5.1.74" evidence="8 9"/>
<organism evidence="10 11">
    <name type="scientific">Postechiella marina</name>
    <dbReference type="NCBI Taxonomy" id="943941"/>
    <lineage>
        <taxon>Bacteria</taxon>
        <taxon>Pseudomonadati</taxon>
        <taxon>Bacteroidota</taxon>
        <taxon>Flavobacteriia</taxon>
        <taxon>Flavobacteriales</taxon>
        <taxon>Flavobacteriaceae</taxon>
        <taxon>Postechiella</taxon>
    </lineage>
</organism>
<dbReference type="PIRSF" id="PIRSF005355">
    <property type="entry name" value="UBIAD1"/>
    <property type="match status" value="1"/>
</dbReference>
<evidence type="ECO:0000313" key="10">
    <source>
        <dbReference type="EMBL" id="GAA4232475.1"/>
    </source>
</evidence>
<evidence type="ECO:0000256" key="9">
    <source>
        <dbReference type="NCBIfam" id="TIGR00751"/>
    </source>
</evidence>
<feature type="transmembrane region" description="Helical" evidence="8">
    <location>
        <begin position="281"/>
        <end position="300"/>
    </location>
</feature>
<protein>
    <recommendedName>
        <fullName evidence="8 9">1,4-dihydroxy-2-naphthoate octaprenyltransferase</fullName>
        <shortName evidence="8">DHNA-octaprenyltransferase</shortName>
        <ecNumber evidence="8 9">2.5.1.74</ecNumber>
    </recommendedName>
</protein>
<keyword evidence="7 8" id="KW-0472">Membrane</keyword>
<comment type="caution">
    <text evidence="10">The sequence shown here is derived from an EMBL/GenBank/DDBJ whole genome shotgun (WGS) entry which is preliminary data.</text>
</comment>
<keyword evidence="4 8" id="KW-0808">Transferase</keyword>
<evidence type="ECO:0000256" key="4">
    <source>
        <dbReference type="ARBA" id="ARBA00022679"/>
    </source>
</evidence>
<name>A0ABP8C2R8_9FLAO</name>
<evidence type="ECO:0000256" key="3">
    <source>
        <dbReference type="ARBA" id="ARBA00022475"/>
    </source>
</evidence>
<accession>A0ABP8C2R8</accession>
<sequence>MIKKASLWISTMRLRTLPLSVSGIIVASCFAEYNGVFKWGIFALAMLTTLSLQILSNLANDYGDGVKGTDNKDRIGPERAIQSGKISPEKMFNAIKINVLICIVLAIMLIFVSFGVKHFLLTLLFFILGIASVVAAIRYTVGDKAYGYRALGDVFVFIFFGLVSVAGCYVLYAKTIDHVVFLPACVIGLLSAGVLNLNNMRDIKSDEKSNKITLAVKLGSKKIKRYHYFLVISALTLSLLFAILYYTSPYNFICFIAFVPILLHLIKVSKNTEPKDLNPELKKLALSTFLLAVLMGVGYII</sequence>
<dbReference type="PANTHER" id="PTHR13929">
    <property type="entry name" value="1,4-DIHYDROXY-2-NAPHTHOATE OCTAPRENYLTRANSFERASE"/>
    <property type="match status" value="1"/>
</dbReference>
<dbReference type="EMBL" id="BAABCA010000001">
    <property type="protein sequence ID" value="GAA4232475.1"/>
    <property type="molecule type" value="Genomic_DNA"/>
</dbReference>
<gene>
    <name evidence="8 10" type="primary">menA</name>
    <name evidence="10" type="ORF">GCM10022291_07380</name>
</gene>
<comment type="pathway">
    <text evidence="8">Quinol/quinone metabolism; menaquinone biosynthesis; menaquinol from 1,4-dihydroxy-2-naphthoate: step 1/2.</text>
</comment>
<feature type="transmembrane region" description="Helical" evidence="8">
    <location>
        <begin position="95"/>
        <end position="114"/>
    </location>
</feature>
<dbReference type="PANTHER" id="PTHR13929:SF0">
    <property type="entry name" value="UBIA PRENYLTRANSFERASE DOMAIN-CONTAINING PROTEIN 1"/>
    <property type="match status" value="1"/>
</dbReference>
<feature type="transmembrane region" description="Helical" evidence="8">
    <location>
        <begin position="120"/>
        <end position="139"/>
    </location>
</feature>
<dbReference type="InterPro" id="IPR026046">
    <property type="entry name" value="UBIAD1"/>
</dbReference>
<feature type="transmembrane region" description="Helical" evidence="8">
    <location>
        <begin position="250"/>
        <end position="269"/>
    </location>
</feature>
<keyword evidence="5 8" id="KW-0812">Transmembrane</keyword>
<evidence type="ECO:0000313" key="11">
    <source>
        <dbReference type="Proteomes" id="UP001501496"/>
    </source>
</evidence>
<evidence type="ECO:0000256" key="1">
    <source>
        <dbReference type="ARBA" id="ARBA00004141"/>
    </source>
</evidence>
<evidence type="ECO:0000256" key="2">
    <source>
        <dbReference type="ARBA" id="ARBA00022428"/>
    </source>
</evidence>
<dbReference type="InterPro" id="IPR004657">
    <property type="entry name" value="MenA"/>
</dbReference>
<dbReference type="InterPro" id="IPR000537">
    <property type="entry name" value="UbiA_prenyltransferase"/>
</dbReference>
<reference evidence="11" key="1">
    <citation type="journal article" date="2019" name="Int. J. Syst. Evol. Microbiol.">
        <title>The Global Catalogue of Microorganisms (GCM) 10K type strain sequencing project: providing services to taxonomists for standard genome sequencing and annotation.</title>
        <authorList>
            <consortium name="The Broad Institute Genomics Platform"/>
            <consortium name="The Broad Institute Genome Sequencing Center for Infectious Disease"/>
            <person name="Wu L."/>
            <person name="Ma J."/>
        </authorList>
    </citation>
    <scope>NUCLEOTIDE SEQUENCE [LARGE SCALE GENOMIC DNA]</scope>
    <source>
        <strain evidence="11">JCM 17630</strain>
    </source>
</reference>
<dbReference type="CDD" id="cd13962">
    <property type="entry name" value="PT_UbiA_UBIAD1"/>
    <property type="match status" value="1"/>
</dbReference>
<feature type="transmembrane region" description="Helical" evidence="8">
    <location>
        <begin position="151"/>
        <end position="172"/>
    </location>
</feature>
<evidence type="ECO:0000256" key="6">
    <source>
        <dbReference type="ARBA" id="ARBA00022989"/>
    </source>
</evidence>
<dbReference type="RefSeq" id="WP_344786714.1">
    <property type="nucleotide sequence ID" value="NZ_BAABCA010000001.1"/>
</dbReference>
<keyword evidence="6 8" id="KW-1133">Transmembrane helix</keyword>
<proteinExistence type="inferred from homology"/>
<keyword evidence="2 8" id="KW-0474">Menaquinone biosynthesis</keyword>
<comment type="similarity">
    <text evidence="8">Belongs to the MenA family. Type 1 subfamily.</text>
</comment>
<evidence type="ECO:0000256" key="8">
    <source>
        <dbReference type="HAMAP-Rule" id="MF_01937"/>
    </source>
</evidence>
<keyword evidence="11" id="KW-1185">Reference proteome</keyword>
<dbReference type="Pfam" id="PF01040">
    <property type="entry name" value="UbiA"/>
    <property type="match status" value="1"/>
</dbReference>